<dbReference type="Gene3D" id="3.30.559.30">
    <property type="entry name" value="Nonribosomal peptide synthetase, condensation domain"/>
    <property type="match status" value="1"/>
</dbReference>
<dbReference type="InterPro" id="IPR020845">
    <property type="entry name" value="AMP-binding_CS"/>
</dbReference>
<dbReference type="SMART" id="SM00823">
    <property type="entry name" value="PKS_PP"/>
    <property type="match status" value="1"/>
</dbReference>
<dbReference type="InterPro" id="IPR001031">
    <property type="entry name" value="Thioesterase"/>
</dbReference>
<feature type="transmembrane region" description="Helical" evidence="5">
    <location>
        <begin position="1799"/>
        <end position="1822"/>
    </location>
</feature>
<feature type="compositionally biased region" description="Polar residues" evidence="4">
    <location>
        <begin position="1906"/>
        <end position="1915"/>
    </location>
</feature>
<dbReference type="NCBIfam" id="TIGR01733">
    <property type="entry name" value="AA-adenyl-dom"/>
    <property type="match status" value="1"/>
</dbReference>
<dbReference type="Pfam" id="PF13193">
    <property type="entry name" value="AMP-binding_C"/>
    <property type="match status" value="1"/>
</dbReference>
<dbReference type="RefSeq" id="WP_380828395.1">
    <property type="nucleotide sequence ID" value="NZ_JBHTCG010000013.1"/>
</dbReference>
<dbReference type="EMBL" id="JBHTCG010000013">
    <property type="protein sequence ID" value="MFC7384582.1"/>
    <property type="molecule type" value="Genomic_DNA"/>
</dbReference>
<dbReference type="CDD" id="cd17646">
    <property type="entry name" value="A_NRPS_AB3403-like"/>
    <property type="match status" value="1"/>
</dbReference>
<feature type="transmembrane region" description="Helical" evidence="5">
    <location>
        <begin position="1764"/>
        <end position="1787"/>
    </location>
</feature>
<dbReference type="Gene3D" id="1.10.1200.10">
    <property type="entry name" value="ACP-like"/>
    <property type="match status" value="1"/>
</dbReference>
<dbReference type="InterPro" id="IPR023213">
    <property type="entry name" value="CAT-like_dom_sf"/>
</dbReference>
<organism evidence="7 8">
    <name type="scientific">Sphaerisporangium rhizosphaerae</name>
    <dbReference type="NCBI Taxonomy" id="2269375"/>
    <lineage>
        <taxon>Bacteria</taxon>
        <taxon>Bacillati</taxon>
        <taxon>Actinomycetota</taxon>
        <taxon>Actinomycetes</taxon>
        <taxon>Streptosporangiales</taxon>
        <taxon>Streptosporangiaceae</taxon>
        <taxon>Sphaerisporangium</taxon>
    </lineage>
</organism>
<dbReference type="InterPro" id="IPR036736">
    <property type="entry name" value="ACP-like_sf"/>
</dbReference>
<dbReference type="Gene3D" id="3.40.50.980">
    <property type="match status" value="2"/>
</dbReference>
<keyword evidence="5" id="KW-1133">Transmembrane helix</keyword>
<feature type="region of interest" description="Disordered" evidence="4">
    <location>
        <begin position="677"/>
        <end position="720"/>
    </location>
</feature>
<dbReference type="SUPFAM" id="SSF103473">
    <property type="entry name" value="MFS general substrate transporter"/>
    <property type="match status" value="1"/>
</dbReference>
<proteinExistence type="predicted"/>
<evidence type="ECO:0000313" key="7">
    <source>
        <dbReference type="EMBL" id="MFC7384582.1"/>
    </source>
</evidence>
<dbReference type="SUPFAM" id="SSF56801">
    <property type="entry name" value="Acetyl-CoA synthetase-like"/>
    <property type="match status" value="1"/>
</dbReference>
<dbReference type="InterPro" id="IPR006162">
    <property type="entry name" value="Ppantetheine_attach_site"/>
</dbReference>
<dbReference type="SUPFAM" id="SSF47336">
    <property type="entry name" value="ACP-like"/>
    <property type="match status" value="1"/>
</dbReference>
<dbReference type="InterPro" id="IPR029058">
    <property type="entry name" value="AB_hydrolase_fold"/>
</dbReference>
<dbReference type="PROSITE" id="PS50075">
    <property type="entry name" value="CARRIER"/>
    <property type="match status" value="1"/>
</dbReference>
<dbReference type="SUPFAM" id="SSF53474">
    <property type="entry name" value="alpha/beta-Hydrolases"/>
    <property type="match status" value="1"/>
</dbReference>
<reference evidence="8" key="1">
    <citation type="journal article" date="2019" name="Int. J. Syst. Evol. Microbiol.">
        <title>The Global Catalogue of Microorganisms (GCM) 10K type strain sequencing project: providing services to taxonomists for standard genome sequencing and annotation.</title>
        <authorList>
            <consortium name="The Broad Institute Genomics Platform"/>
            <consortium name="The Broad Institute Genome Sequencing Center for Infectious Disease"/>
            <person name="Wu L."/>
            <person name="Ma J."/>
        </authorList>
    </citation>
    <scope>NUCLEOTIDE SEQUENCE [LARGE SCALE GENOMIC DNA]</scope>
    <source>
        <strain evidence="8">CECT 7649</strain>
    </source>
</reference>
<dbReference type="InterPro" id="IPR001242">
    <property type="entry name" value="Condensation_dom"/>
</dbReference>
<dbReference type="PROSITE" id="PS00455">
    <property type="entry name" value="AMP_BINDING"/>
    <property type="match status" value="1"/>
</dbReference>
<dbReference type="InterPro" id="IPR009081">
    <property type="entry name" value="PP-bd_ACP"/>
</dbReference>
<dbReference type="Gene3D" id="3.40.50.1820">
    <property type="entry name" value="alpha/beta hydrolase"/>
    <property type="match status" value="1"/>
</dbReference>
<accession>A0ABW2P6F9</accession>
<comment type="caution">
    <text evidence="7">The sequence shown here is derived from an EMBL/GenBank/DDBJ whole genome shotgun (WGS) entry which is preliminary data.</text>
</comment>
<dbReference type="PANTHER" id="PTHR45527">
    <property type="entry name" value="NONRIBOSOMAL PEPTIDE SYNTHETASE"/>
    <property type="match status" value="1"/>
</dbReference>
<dbReference type="InterPro" id="IPR000873">
    <property type="entry name" value="AMP-dep_synth/lig_dom"/>
</dbReference>
<feature type="transmembrane region" description="Helical" evidence="5">
    <location>
        <begin position="1622"/>
        <end position="1645"/>
    </location>
</feature>
<dbReference type="InterPro" id="IPR045851">
    <property type="entry name" value="AMP-bd_C_sf"/>
</dbReference>
<gene>
    <name evidence="7" type="ORF">ACFQSB_20385</name>
</gene>
<keyword evidence="2" id="KW-0596">Phosphopantetheine</keyword>
<dbReference type="Pfam" id="PF00668">
    <property type="entry name" value="Condensation"/>
    <property type="match status" value="2"/>
</dbReference>
<dbReference type="Proteomes" id="UP001596496">
    <property type="component" value="Unassembled WGS sequence"/>
</dbReference>
<dbReference type="Gene3D" id="3.30.300.30">
    <property type="match status" value="1"/>
</dbReference>
<feature type="transmembrane region" description="Helical" evidence="5">
    <location>
        <begin position="1853"/>
        <end position="1870"/>
    </location>
</feature>
<dbReference type="Pfam" id="PF00501">
    <property type="entry name" value="AMP-binding"/>
    <property type="match status" value="1"/>
</dbReference>
<feature type="region of interest" description="Disordered" evidence="4">
    <location>
        <begin position="1"/>
        <end position="32"/>
    </location>
</feature>
<dbReference type="InterPro" id="IPR036259">
    <property type="entry name" value="MFS_trans_sf"/>
</dbReference>
<evidence type="ECO:0000256" key="5">
    <source>
        <dbReference type="SAM" id="Phobius"/>
    </source>
</evidence>
<feature type="transmembrane region" description="Helical" evidence="5">
    <location>
        <begin position="1678"/>
        <end position="1701"/>
    </location>
</feature>
<dbReference type="InterPro" id="IPR020806">
    <property type="entry name" value="PKS_PP-bd"/>
</dbReference>
<name>A0ABW2P6F9_9ACTN</name>
<protein>
    <submittedName>
        <fullName evidence="7">Amino acid adenylation domain-containing protein</fullName>
    </submittedName>
</protein>
<dbReference type="Pfam" id="PF00975">
    <property type="entry name" value="Thioesterase"/>
    <property type="match status" value="1"/>
</dbReference>
<feature type="transmembrane region" description="Helical" evidence="5">
    <location>
        <begin position="1713"/>
        <end position="1732"/>
    </location>
</feature>
<feature type="compositionally biased region" description="Basic residues" evidence="4">
    <location>
        <begin position="1920"/>
        <end position="1929"/>
    </location>
</feature>
<dbReference type="PANTHER" id="PTHR45527:SF1">
    <property type="entry name" value="FATTY ACID SYNTHASE"/>
    <property type="match status" value="1"/>
</dbReference>
<comment type="cofactor">
    <cofactor evidence="1">
        <name>pantetheine 4'-phosphate</name>
        <dbReference type="ChEBI" id="CHEBI:47942"/>
    </cofactor>
</comment>
<dbReference type="Gene3D" id="2.30.38.10">
    <property type="entry name" value="Luciferase, Domain 3"/>
    <property type="match status" value="1"/>
</dbReference>
<evidence type="ECO:0000256" key="1">
    <source>
        <dbReference type="ARBA" id="ARBA00001957"/>
    </source>
</evidence>
<feature type="region of interest" description="Disordered" evidence="4">
    <location>
        <begin position="1900"/>
        <end position="1929"/>
    </location>
</feature>
<dbReference type="Pfam" id="PF00550">
    <property type="entry name" value="PP-binding"/>
    <property type="match status" value="1"/>
</dbReference>
<dbReference type="Gene3D" id="3.30.559.10">
    <property type="entry name" value="Chloramphenicol acetyltransferase-like domain"/>
    <property type="match status" value="1"/>
</dbReference>
<dbReference type="InterPro" id="IPR010071">
    <property type="entry name" value="AA_adenyl_dom"/>
</dbReference>
<keyword evidence="5" id="KW-0472">Membrane</keyword>
<dbReference type="InterPro" id="IPR025110">
    <property type="entry name" value="AMP-bd_C"/>
</dbReference>
<dbReference type="SUPFAM" id="SSF52777">
    <property type="entry name" value="CoA-dependent acyltransferases"/>
    <property type="match status" value="2"/>
</dbReference>
<feature type="domain" description="Carrier" evidence="6">
    <location>
        <begin position="1084"/>
        <end position="1159"/>
    </location>
</feature>
<feature type="transmembrane region" description="Helical" evidence="5">
    <location>
        <begin position="1500"/>
        <end position="1521"/>
    </location>
</feature>
<dbReference type="Pfam" id="PF07690">
    <property type="entry name" value="MFS_1"/>
    <property type="match status" value="1"/>
</dbReference>
<dbReference type="CDD" id="cd19531">
    <property type="entry name" value="LCL_NRPS-like"/>
    <property type="match status" value="1"/>
</dbReference>
<dbReference type="InterPro" id="IPR011701">
    <property type="entry name" value="MFS"/>
</dbReference>
<evidence type="ECO:0000313" key="8">
    <source>
        <dbReference type="Proteomes" id="UP001596496"/>
    </source>
</evidence>
<dbReference type="CDD" id="cd06173">
    <property type="entry name" value="MFS_MefA_like"/>
    <property type="match status" value="1"/>
</dbReference>
<keyword evidence="8" id="KW-1185">Reference proteome</keyword>
<dbReference type="PROSITE" id="PS00012">
    <property type="entry name" value="PHOSPHOPANTETHEINE"/>
    <property type="match status" value="1"/>
</dbReference>
<keyword evidence="3" id="KW-0597">Phosphoprotein</keyword>
<evidence type="ECO:0000259" key="6">
    <source>
        <dbReference type="PROSITE" id="PS50075"/>
    </source>
</evidence>
<dbReference type="Gene3D" id="1.20.1250.20">
    <property type="entry name" value="MFS general substrate transporter like domains"/>
    <property type="match status" value="1"/>
</dbReference>
<evidence type="ECO:0000256" key="2">
    <source>
        <dbReference type="ARBA" id="ARBA00022450"/>
    </source>
</evidence>
<sequence>MAEPVTGVQRGQSPPGVSEGTAVQPGGTPPATLSAAKQALLAQRLRRRPGSQARDLIPARPAGAAPPLSYAQERLWFMDQLVPEAAAYTIVLTLRLGGAVDAEALSTAVGQVADRHEALRTRFPAGDDGRPAAVVEESAGVRLARAEAGSEQEARLMVQELAARPFDLATGPLLRALLIRLDADDHVLALAVHHIACDGWSCDLLTSEILARYAARAHGDPTPAQPAPTGPAAAGPEVVRAPPAEHSPIGFSPVEPAPVERPSLDYGDFAVWQRRSQAGDGDLAYWRERLAGLPPLDLVTDHPRPHRQTFTGASHGFRLAAEEAQALRDLASRHGATLHMVVLSAWQALLGRYAGQDDFAVGSPVAGRSRPELEGMVGCFVNMLTMRADLSGDPAFTALLARTRDSALDAYAHQDLPFERLVQELNLPRDVSRPPLFQTIFAMQNYGGQARPAGGPTGGPIEGPAGGPIEGPAVAPFPVEAISTRYDLELYAGEDTGGLGLLLTYNTGLFAPDTVARMAAHLTMFLRAVAVRPGARLSEIGVLGEDERAQVTLGFNATDAPFPAGATLHGLVEEQIARTPDRIAVTFEGASLTYAELGAWADRIARRLRSLGAGPGTPVAVCAERSLELVAGLLGVLKSGAAYVPLDPDYPADRLAFMLADSGAQIVLTQRRLRGTLPEAPSGARALPLDDPAEWPPGDHTEPAPAGDVTGTPRADPGDPGDVAYMIYTSGSTGRPKGVPNAHRGIVNRLDWMRKRFALGEGDTVLQKTPASFDVSVWEFFWPLLAGARLVLARPGGHKDAAYLAELIRAERVTTLHFVPSMLAVFLAEDGARACTSLRTIICSGEELPPDLALRCRAALPAELHNLYGPTEAAVDVSAWACEPAALGGLARVPIGAPIQNIRLYVLDAGMEPVPVGVPGELHIGGVGVALGYHDRPSLTAERFVPDPFGSPGARLYRTGDLARWRPDGTIDFLGRLDAQVKVRGLRIEPGEIEAVLREQPGVSDAAVVVREDRPGDKRIVAYLVGEAETAPLRAALKLRVPDYMVPSALVRLEALPLSPNGKLDRRALPAPALLREESTAFAPPETGTQESIAAVWRAVLGVERIGVDDDFFDLGGHSLLATQVIAGMRAAHGAGVSVMDLFQNPTVRELAALVDTPAAERGPRGLLYELTRPVPAERRVLSHVCVPYGGGSAVVYQPLADALPEGHRLFSVAIPGHDLGVEEERLPFEDLASACVAEILAKVDGPLALYGHCGVGSALTVEVARRLEAAGRELEVVHIGAMFPFARPDNRVMEALSKIARMEFLRSDQEYTNWLISWGLELGDLDPRQVRHIIRNMRADSEEAEAHYTRLLAEGVDRLRAPIVTIAGERDPSTEYYQERFREWHFVADTSAVVVLAEAGHFFLKYRAQELADIVTGVHRTLDAARPSGREPRGPGEAGEAGWWLHDVSRSARPVTASGPRPSMKRFVTVAASQMVSMTGSALTEFAIPIWVYLQTGSLVRFALFAVLGLVPGMLVAPLAGAIVDRSDRRRVMLAGDIAAGGVQTLLGVLLWTGNLATWHIYVLIVALSVALQFQRLAYGSSIPQLVPKHYLGHANGVAQMANGVTQLVVPLVAVGLMASIGLGGIVVIDIAGYAFAVVVLLFTRFPASMAWQRKEPVLAEIANGFRYSWGTPSIRAMLLFFAALNIFLSPLFLLISPLVLSFGTLTDAGNIAFVSGAGVLAGGFAMTVWGGPRRRRLAGMMACTLALAAFCLVTGLRPDLLTIAAGAFGMALSLTVVNGIYATIVQVKVPQRFHGRVFALNTLIAWSTLPIGFGLVAPYGSQVFDPLLAPGGPLAGSVGAVIGVGEGRGVGLMYIVFALAMAALVAGASRVRTLARFDAEVPDAAPDDLVGYEALRRRGAGATSPATDPTSDADTPPRRSRPPRSAA</sequence>
<keyword evidence="5" id="KW-0812">Transmembrane</keyword>
<evidence type="ECO:0000256" key="3">
    <source>
        <dbReference type="ARBA" id="ARBA00022553"/>
    </source>
</evidence>
<feature type="transmembrane region" description="Helical" evidence="5">
    <location>
        <begin position="1739"/>
        <end position="1758"/>
    </location>
</feature>
<evidence type="ECO:0000256" key="4">
    <source>
        <dbReference type="SAM" id="MobiDB-lite"/>
    </source>
</evidence>